<comment type="caution">
    <text evidence="15">The sequence shown here is derived from an EMBL/GenBank/DDBJ whole genome shotgun (WGS) entry which is preliminary data.</text>
</comment>
<evidence type="ECO:0000256" key="7">
    <source>
        <dbReference type="ARBA" id="ARBA00023136"/>
    </source>
</evidence>
<keyword evidence="6 11" id="KW-0798">TonB box</keyword>
<dbReference type="SUPFAM" id="SSF56935">
    <property type="entry name" value="Porins"/>
    <property type="match status" value="1"/>
</dbReference>
<proteinExistence type="inferred from homology"/>
<evidence type="ECO:0000256" key="3">
    <source>
        <dbReference type="ARBA" id="ARBA00022452"/>
    </source>
</evidence>
<dbReference type="InterPro" id="IPR036942">
    <property type="entry name" value="Beta-barrel_TonB_sf"/>
</dbReference>
<evidence type="ECO:0000256" key="8">
    <source>
        <dbReference type="ARBA" id="ARBA00023170"/>
    </source>
</evidence>
<reference evidence="16" key="1">
    <citation type="journal article" date="2019" name="Int. J. Syst. Evol. Microbiol.">
        <title>The Global Catalogue of Microorganisms (GCM) 10K type strain sequencing project: providing services to taxonomists for standard genome sequencing and annotation.</title>
        <authorList>
            <consortium name="The Broad Institute Genomics Platform"/>
            <consortium name="The Broad Institute Genome Sequencing Center for Infectious Disease"/>
            <person name="Wu L."/>
            <person name="Ma J."/>
        </authorList>
    </citation>
    <scope>NUCLEOTIDE SEQUENCE [LARGE SCALE GENOMIC DNA]</scope>
    <source>
        <strain evidence="16">JCM 17925</strain>
    </source>
</reference>
<keyword evidence="2 10" id="KW-0813">Transport</keyword>
<name>A0ABP8KTE2_9BACT</name>
<dbReference type="Pfam" id="PF13715">
    <property type="entry name" value="CarbopepD_reg_2"/>
    <property type="match status" value="1"/>
</dbReference>
<evidence type="ECO:0000256" key="1">
    <source>
        <dbReference type="ARBA" id="ARBA00004571"/>
    </source>
</evidence>
<feature type="domain" description="TonB-dependent receptor-like beta-barrel" evidence="13">
    <location>
        <begin position="293"/>
        <end position="756"/>
    </location>
</feature>
<dbReference type="Proteomes" id="UP001500936">
    <property type="component" value="Unassembled WGS sequence"/>
</dbReference>
<dbReference type="Pfam" id="PF00593">
    <property type="entry name" value="TonB_dep_Rec_b-barrel"/>
    <property type="match status" value="1"/>
</dbReference>
<keyword evidence="8 15" id="KW-0675">Receptor</keyword>
<dbReference type="InterPro" id="IPR037066">
    <property type="entry name" value="Plug_dom_sf"/>
</dbReference>
<protein>
    <submittedName>
        <fullName evidence="15">TonB-dependent receptor</fullName>
    </submittedName>
</protein>
<dbReference type="RefSeq" id="WP_345270508.1">
    <property type="nucleotide sequence ID" value="NZ_BAABHB010000013.1"/>
</dbReference>
<keyword evidence="16" id="KW-1185">Reference proteome</keyword>
<dbReference type="Pfam" id="PF07715">
    <property type="entry name" value="Plug"/>
    <property type="match status" value="1"/>
</dbReference>
<dbReference type="PANTHER" id="PTHR30069:SF29">
    <property type="entry name" value="HEMOGLOBIN AND HEMOGLOBIN-HAPTOGLOBIN-BINDING PROTEIN 1-RELATED"/>
    <property type="match status" value="1"/>
</dbReference>
<evidence type="ECO:0000256" key="12">
    <source>
        <dbReference type="SAM" id="SignalP"/>
    </source>
</evidence>
<accession>A0ABP8KTE2</accession>
<dbReference type="InterPro" id="IPR039426">
    <property type="entry name" value="TonB-dep_rcpt-like"/>
</dbReference>
<evidence type="ECO:0000313" key="15">
    <source>
        <dbReference type="EMBL" id="GAA4416039.1"/>
    </source>
</evidence>
<dbReference type="Gene3D" id="2.170.130.10">
    <property type="entry name" value="TonB-dependent receptor, plug domain"/>
    <property type="match status" value="1"/>
</dbReference>
<gene>
    <name evidence="15" type="ORF">GCM10023187_47110</name>
</gene>
<feature type="chain" id="PRO_5045313600" evidence="12">
    <location>
        <begin position="20"/>
        <end position="800"/>
    </location>
</feature>
<evidence type="ECO:0000259" key="14">
    <source>
        <dbReference type="Pfam" id="PF07715"/>
    </source>
</evidence>
<evidence type="ECO:0000259" key="13">
    <source>
        <dbReference type="Pfam" id="PF00593"/>
    </source>
</evidence>
<comment type="similarity">
    <text evidence="10 11">Belongs to the TonB-dependent receptor family.</text>
</comment>
<keyword evidence="7 10" id="KW-0472">Membrane</keyword>
<dbReference type="PROSITE" id="PS52016">
    <property type="entry name" value="TONB_DEPENDENT_REC_3"/>
    <property type="match status" value="1"/>
</dbReference>
<evidence type="ECO:0000256" key="10">
    <source>
        <dbReference type="PROSITE-ProRule" id="PRU01360"/>
    </source>
</evidence>
<evidence type="ECO:0000256" key="2">
    <source>
        <dbReference type="ARBA" id="ARBA00022448"/>
    </source>
</evidence>
<dbReference type="InterPro" id="IPR008969">
    <property type="entry name" value="CarboxyPept-like_regulatory"/>
</dbReference>
<dbReference type="PANTHER" id="PTHR30069">
    <property type="entry name" value="TONB-DEPENDENT OUTER MEMBRANE RECEPTOR"/>
    <property type="match status" value="1"/>
</dbReference>
<comment type="subcellular location">
    <subcellularLocation>
        <location evidence="1 10">Cell outer membrane</location>
        <topology evidence="1 10">Multi-pass membrane protein</topology>
    </subcellularLocation>
</comment>
<keyword evidence="3 10" id="KW-1134">Transmembrane beta strand</keyword>
<dbReference type="EMBL" id="BAABHB010000013">
    <property type="protein sequence ID" value="GAA4416039.1"/>
    <property type="molecule type" value="Genomic_DNA"/>
</dbReference>
<feature type="signal peptide" evidence="12">
    <location>
        <begin position="1"/>
        <end position="19"/>
    </location>
</feature>
<keyword evidence="4 10" id="KW-0812">Transmembrane</keyword>
<evidence type="ECO:0000313" key="16">
    <source>
        <dbReference type="Proteomes" id="UP001500936"/>
    </source>
</evidence>
<keyword evidence="5 12" id="KW-0732">Signal</keyword>
<dbReference type="Gene3D" id="2.40.170.20">
    <property type="entry name" value="TonB-dependent receptor, beta-barrel domain"/>
    <property type="match status" value="1"/>
</dbReference>
<feature type="domain" description="TonB-dependent receptor plug" evidence="14">
    <location>
        <begin position="143"/>
        <end position="221"/>
    </location>
</feature>
<dbReference type="SUPFAM" id="SSF49464">
    <property type="entry name" value="Carboxypeptidase regulatory domain-like"/>
    <property type="match status" value="1"/>
</dbReference>
<keyword evidence="9 10" id="KW-0998">Cell outer membrane</keyword>
<dbReference type="Gene3D" id="2.60.40.1120">
    <property type="entry name" value="Carboxypeptidase-like, regulatory domain"/>
    <property type="match status" value="1"/>
</dbReference>
<evidence type="ECO:0000256" key="9">
    <source>
        <dbReference type="ARBA" id="ARBA00023237"/>
    </source>
</evidence>
<dbReference type="InterPro" id="IPR000531">
    <property type="entry name" value="Beta-barrel_TonB"/>
</dbReference>
<evidence type="ECO:0000256" key="6">
    <source>
        <dbReference type="ARBA" id="ARBA00023077"/>
    </source>
</evidence>
<dbReference type="InterPro" id="IPR012910">
    <property type="entry name" value="Plug_dom"/>
</dbReference>
<organism evidence="15 16">
    <name type="scientific">Nibrella viscosa</name>
    <dbReference type="NCBI Taxonomy" id="1084524"/>
    <lineage>
        <taxon>Bacteria</taxon>
        <taxon>Pseudomonadati</taxon>
        <taxon>Bacteroidota</taxon>
        <taxon>Cytophagia</taxon>
        <taxon>Cytophagales</taxon>
        <taxon>Spirosomataceae</taxon>
        <taxon>Nibrella</taxon>
    </lineage>
</organism>
<sequence>MRCVIVVLLFFGLPYCLTAQTQVTLNGYVAERGSQEALVGVSVYVPGTTLGTTTNTYGFFSLTIPARDSVTVTFSFVGYQSVTYLVALHRNVALNVTLIPNSKELTEVVVTASRDKNRVSDDAQMSQIGVPIDQIRNLPALMGEKDVIKVIQLMPGVQKGSEGSTGLYVRGGGPDQNLLILDDALVYNAQHLFGFFSVFNGNALKNVELIKGGFPARYGGRLSSVIEMNMKEGDKQQLHLEGGIGVVASNVTVEGPLQKNKSSFLVAVRRTYLDALAQPLSKAFRTEGLIPNYYFYDINAKLNYQFGQRDKVYVSGYLGHDQFRSQSPTNGNRPIDAGLNWGNATATLRWNHLFSERLFANTSLVFSNYRFIIEQRDRNPASDAPLSVYSLSYNSAIRDISLKQDFDFYPSPRHTLRFGLKTTFHRFTPDAIVVKDGGVTIAKNQVISTDVLESGIYLEDAWRPEGRWRLNTGLRLSHFLYGNRHYLRPEPRLSAACLLLPDLSVKASFAVMNQYVHLLSNTGTGFPTDLWVPTTNRIKPQQSWQAALGIAKDFPEQDWTLTVEGYYKTMDQIISYREGASFLRLNTLESGNPGGWENNVTAGKGWSYGAEVLLQKKVGRLAGWLGYTLSRTQWQFAELNEGQPFYPKYDRRHDVSLVGTYTLTPRIVLSVTWVYGTGNALTVPVGRYIAYLHEGTAAAGAGKLTIPPFDGGSPVIDYSQKNSFRAEAYHRMDLSLQFRKYRRQYERTWEFSIYNLYNQRNPFFYALGTKERGPGQSPQTVLYKYSVFSLLPSVSYKFRL</sequence>
<evidence type="ECO:0000256" key="5">
    <source>
        <dbReference type="ARBA" id="ARBA00022729"/>
    </source>
</evidence>
<evidence type="ECO:0000256" key="11">
    <source>
        <dbReference type="RuleBase" id="RU003357"/>
    </source>
</evidence>
<evidence type="ECO:0000256" key="4">
    <source>
        <dbReference type="ARBA" id="ARBA00022692"/>
    </source>
</evidence>